<comment type="cofactor">
    <cofactor evidence="1">
        <name>FAD</name>
        <dbReference type="ChEBI" id="CHEBI:57692"/>
    </cofactor>
</comment>
<evidence type="ECO:0000256" key="3">
    <source>
        <dbReference type="ARBA" id="ARBA00022630"/>
    </source>
</evidence>
<accession>A0ABM7W9Q9</accession>
<dbReference type="RefSeq" id="WP_284154602.1">
    <property type="nucleotide sequence ID" value="NZ_AP025516.1"/>
</dbReference>
<dbReference type="InterPro" id="IPR016167">
    <property type="entry name" value="FAD-bd_PCMH_sub1"/>
</dbReference>
<keyword evidence="3" id="KW-0285">Flavoprotein</keyword>
<gene>
    <name evidence="7" type="ORF">DPPLL_19480</name>
</gene>
<dbReference type="InterPro" id="IPR036318">
    <property type="entry name" value="FAD-bd_PCMH-like_sf"/>
</dbReference>
<evidence type="ECO:0000313" key="8">
    <source>
        <dbReference type="Proteomes" id="UP000830055"/>
    </source>
</evidence>
<dbReference type="Gene3D" id="3.40.462.20">
    <property type="match status" value="1"/>
</dbReference>
<protein>
    <recommendedName>
        <fullName evidence="6">FAD-binding PCMH-type domain-containing protein</fullName>
    </recommendedName>
</protein>
<dbReference type="InterPro" id="IPR006094">
    <property type="entry name" value="Oxid_FAD_bind_N"/>
</dbReference>
<organism evidence="7 8">
    <name type="scientific">Desulfofustis limnaeus</name>
    <dbReference type="NCBI Taxonomy" id="2740163"/>
    <lineage>
        <taxon>Bacteria</taxon>
        <taxon>Pseudomonadati</taxon>
        <taxon>Thermodesulfobacteriota</taxon>
        <taxon>Desulfobulbia</taxon>
        <taxon>Desulfobulbales</taxon>
        <taxon>Desulfocapsaceae</taxon>
        <taxon>Desulfofustis</taxon>
    </lineage>
</organism>
<dbReference type="InterPro" id="IPR050416">
    <property type="entry name" value="FAD-linked_Oxidoreductase"/>
</dbReference>
<feature type="domain" description="FAD-binding PCMH-type" evidence="6">
    <location>
        <begin position="51"/>
        <end position="221"/>
    </location>
</feature>
<proteinExistence type="inferred from homology"/>
<keyword evidence="8" id="KW-1185">Reference proteome</keyword>
<dbReference type="PROSITE" id="PS51387">
    <property type="entry name" value="FAD_PCMH"/>
    <property type="match status" value="1"/>
</dbReference>
<dbReference type="InterPro" id="IPR016169">
    <property type="entry name" value="FAD-bd_PCMH_sub2"/>
</dbReference>
<sequence length="312" mass="34098">MSTLELKNRRGNPIHIHQETIDEFSRKLRGSLLLNESPEYEVARKVWNGSIDKKPAMIVRCHGTADVMASVDFVRDHGLLFSVRAGGHNVSGASVNDGGVVIDVSQMRSVHVDPHARIARVEAGARLGDLDHETVAFGLAAPVGVVSETGVAGLTLHGGTGWLMRKHGLSIDNLHAIEIVTADGKMLRTSADEHPDLFWALRGGGGNFGVATQFEFRLHPIGRQVSISMPIYAMENAREVMTACQKYMAAAPDDLMVLGVYWSGPPLPEVPKNHQGKPVVILLVVRSQNNITFMRWQFLPFYTATGRPRGPC</sequence>
<comment type="similarity">
    <text evidence="2">Belongs to the oxygen-dependent FAD-linked oxidoreductase family.</text>
</comment>
<keyword evidence="4" id="KW-0274">FAD</keyword>
<dbReference type="PANTHER" id="PTHR42973">
    <property type="entry name" value="BINDING OXIDOREDUCTASE, PUTATIVE (AFU_ORTHOLOGUE AFUA_1G17690)-RELATED"/>
    <property type="match status" value="1"/>
</dbReference>
<dbReference type="EMBL" id="AP025516">
    <property type="protein sequence ID" value="BDD87583.1"/>
    <property type="molecule type" value="Genomic_DNA"/>
</dbReference>
<evidence type="ECO:0000259" key="6">
    <source>
        <dbReference type="PROSITE" id="PS51387"/>
    </source>
</evidence>
<dbReference type="Gene3D" id="3.30.465.10">
    <property type="match status" value="1"/>
</dbReference>
<dbReference type="InterPro" id="IPR016166">
    <property type="entry name" value="FAD-bd_PCMH"/>
</dbReference>
<evidence type="ECO:0000313" key="7">
    <source>
        <dbReference type="EMBL" id="BDD87583.1"/>
    </source>
</evidence>
<evidence type="ECO:0000256" key="1">
    <source>
        <dbReference type="ARBA" id="ARBA00001974"/>
    </source>
</evidence>
<dbReference type="Proteomes" id="UP000830055">
    <property type="component" value="Chromosome"/>
</dbReference>
<dbReference type="Pfam" id="PF01565">
    <property type="entry name" value="FAD_binding_4"/>
    <property type="match status" value="1"/>
</dbReference>
<evidence type="ECO:0000256" key="2">
    <source>
        <dbReference type="ARBA" id="ARBA00005466"/>
    </source>
</evidence>
<reference evidence="7 8" key="1">
    <citation type="submission" date="2022-01" db="EMBL/GenBank/DDBJ databases">
        <title>Desulfofustis limnae sp. nov., a novel mesophilic sulfate-reducing bacterium isolated from marsh soil.</title>
        <authorList>
            <person name="Watanabe M."/>
            <person name="Takahashi A."/>
            <person name="Kojima H."/>
            <person name="Fukui M."/>
        </authorList>
    </citation>
    <scope>NUCLEOTIDE SEQUENCE [LARGE SCALE GENOMIC DNA]</scope>
    <source>
        <strain evidence="7 8">PPLL</strain>
    </source>
</reference>
<name>A0ABM7W9Q9_9BACT</name>
<keyword evidence="5" id="KW-0560">Oxidoreductase</keyword>
<dbReference type="SUPFAM" id="SSF56176">
    <property type="entry name" value="FAD-binding/transporter-associated domain-like"/>
    <property type="match status" value="1"/>
</dbReference>
<evidence type="ECO:0000256" key="4">
    <source>
        <dbReference type="ARBA" id="ARBA00022827"/>
    </source>
</evidence>
<evidence type="ECO:0000256" key="5">
    <source>
        <dbReference type="ARBA" id="ARBA00023002"/>
    </source>
</evidence>
<dbReference type="Gene3D" id="3.30.43.10">
    <property type="entry name" value="Uridine Diphospho-n-acetylenolpyruvylglucosamine Reductase, domain 2"/>
    <property type="match status" value="1"/>
</dbReference>
<dbReference type="PANTHER" id="PTHR42973:SF39">
    <property type="entry name" value="FAD-BINDING PCMH-TYPE DOMAIN-CONTAINING PROTEIN"/>
    <property type="match status" value="1"/>
</dbReference>